<dbReference type="CDD" id="cd04164">
    <property type="entry name" value="trmE"/>
    <property type="match status" value="1"/>
</dbReference>
<keyword evidence="2 6" id="KW-0819">tRNA processing</keyword>
<keyword evidence="6" id="KW-0963">Cytoplasm</keyword>
<evidence type="ECO:0000256" key="1">
    <source>
        <dbReference type="ARBA" id="ARBA00011043"/>
    </source>
</evidence>
<comment type="subunit">
    <text evidence="6">Homodimer. Heterotetramer of two MnmE and two MnmG subunits.</text>
</comment>
<feature type="binding site" evidence="6">
    <location>
        <position position="247"/>
    </location>
    <ligand>
        <name>K(+)</name>
        <dbReference type="ChEBI" id="CHEBI:29103"/>
    </ligand>
</feature>
<dbReference type="Gene3D" id="3.40.50.300">
    <property type="entry name" value="P-loop containing nucleotide triphosphate hydrolases"/>
    <property type="match status" value="1"/>
</dbReference>
<feature type="binding site" evidence="6">
    <location>
        <begin position="270"/>
        <end position="273"/>
    </location>
    <ligand>
        <name>GTP</name>
        <dbReference type="ChEBI" id="CHEBI:37565"/>
    </ligand>
</feature>
<keyword evidence="3 6" id="KW-0547">Nucleotide-binding</keyword>
<feature type="coiled-coil region" evidence="8">
    <location>
        <begin position="386"/>
        <end position="413"/>
    </location>
</feature>
<feature type="binding site" evidence="6">
    <location>
        <position position="250"/>
    </location>
    <ligand>
        <name>K(+)</name>
        <dbReference type="ChEBI" id="CHEBI:29103"/>
    </ligand>
</feature>
<evidence type="ECO:0000256" key="7">
    <source>
        <dbReference type="RuleBase" id="RU003313"/>
    </source>
</evidence>
<dbReference type="Pfam" id="PF12631">
    <property type="entry name" value="MnmE_helical"/>
    <property type="match status" value="1"/>
</dbReference>
<dbReference type="NCBIfam" id="NF003661">
    <property type="entry name" value="PRK05291.1-3"/>
    <property type="match status" value="1"/>
</dbReference>
<feature type="binding site" evidence="6">
    <location>
        <position position="251"/>
    </location>
    <ligand>
        <name>Mg(2+)</name>
        <dbReference type="ChEBI" id="CHEBI:18420"/>
    </ligand>
</feature>
<comment type="cofactor">
    <cofactor evidence="6">
        <name>K(+)</name>
        <dbReference type="ChEBI" id="CHEBI:29103"/>
    </cofactor>
    <text evidence="6">Binds 1 potassium ion per subunit.</text>
</comment>
<feature type="binding site" evidence="6">
    <location>
        <position position="81"/>
    </location>
    <ligand>
        <name>(6S)-5-formyl-5,6,7,8-tetrahydrofolate</name>
        <dbReference type="ChEBI" id="CHEBI:57457"/>
    </ligand>
</feature>
<dbReference type="InterPro" id="IPR005225">
    <property type="entry name" value="Small_GTP-bd"/>
</dbReference>
<feature type="binding site" evidence="6">
    <location>
        <position position="245"/>
    </location>
    <ligand>
        <name>K(+)</name>
        <dbReference type="ChEBI" id="CHEBI:29103"/>
    </ligand>
</feature>
<dbReference type="SUPFAM" id="SSF116878">
    <property type="entry name" value="TrmE connector domain"/>
    <property type="match status" value="1"/>
</dbReference>
<evidence type="ECO:0000259" key="9">
    <source>
        <dbReference type="PROSITE" id="PS51709"/>
    </source>
</evidence>
<dbReference type="Pfam" id="PF01926">
    <property type="entry name" value="MMR_HSR1"/>
    <property type="match status" value="1"/>
</dbReference>
<keyword evidence="8" id="KW-0175">Coiled coil</keyword>
<name>A0ABR9CW86_9GAMM</name>
<dbReference type="CDD" id="cd14858">
    <property type="entry name" value="TrmE_N"/>
    <property type="match status" value="1"/>
</dbReference>
<keyword evidence="11" id="KW-1185">Reference proteome</keyword>
<dbReference type="Gene3D" id="1.20.120.430">
    <property type="entry name" value="tRNA modification GTPase MnmE domain 2"/>
    <property type="match status" value="1"/>
</dbReference>
<dbReference type="EMBL" id="JACXSS010000001">
    <property type="protein sequence ID" value="MBD9354746.1"/>
    <property type="molecule type" value="Genomic_DNA"/>
</dbReference>
<evidence type="ECO:0000256" key="4">
    <source>
        <dbReference type="ARBA" id="ARBA00022958"/>
    </source>
</evidence>
<evidence type="ECO:0000256" key="3">
    <source>
        <dbReference type="ARBA" id="ARBA00022741"/>
    </source>
</evidence>
<feature type="binding site" evidence="6">
    <location>
        <position position="23"/>
    </location>
    <ligand>
        <name>(6S)-5-formyl-5,6,7,8-tetrahydrofolate</name>
        <dbReference type="ChEBI" id="CHEBI:57457"/>
    </ligand>
</feature>
<dbReference type="SUPFAM" id="SSF52540">
    <property type="entry name" value="P-loop containing nucleoside triphosphate hydrolases"/>
    <property type="match status" value="1"/>
</dbReference>
<feature type="domain" description="TrmE-type G" evidence="9">
    <location>
        <begin position="216"/>
        <end position="370"/>
    </location>
</feature>
<dbReference type="PANTHER" id="PTHR42714">
    <property type="entry name" value="TRNA MODIFICATION GTPASE GTPBP3"/>
    <property type="match status" value="1"/>
</dbReference>
<comment type="caution">
    <text evidence="10">The sequence shown here is derived from an EMBL/GenBank/DDBJ whole genome shotgun (WGS) entry which is preliminary data.</text>
</comment>
<feature type="binding site" evidence="6">
    <location>
        <position position="230"/>
    </location>
    <ligand>
        <name>Mg(2+)</name>
        <dbReference type="ChEBI" id="CHEBI:18420"/>
    </ligand>
</feature>
<dbReference type="Proteomes" id="UP000652176">
    <property type="component" value="Unassembled WGS sequence"/>
</dbReference>
<comment type="subcellular location">
    <subcellularLocation>
        <location evidence="6">Cytoplasm</location>
    </subcellularLocation>
</comment>
<dbReference type="InterPro" id="IPR006073">
    <property type="entry name" value="GTP-bd"/>
</dbReference>
<keyword evidence="6" id="KW-0460">Magnesium</keyword>
<proteinExistence type="inferred from homology"/>
<dbReference type="InterPro" id="IPR025867">
    <property type="entry name" value="MnmE_helical"/>
</dbReference>
<dbReference type="InterPro" id="IPR018948">
    <property type="entry name" value="GTP-bd_TrmE_N"/>
</dbReference>
<keyword evidence="6" id="KW-0479">Metal-binding</keyword>
<dbReference type="EC" id="3.6.-.-" evidence="6"/>
<keyword evidence="6" id="KW-0378">Hydrolase</keyword>
<evidence type="ECO:0000256" key="8">
    <source>
        <dbReference type="SAM" id="Coils"/>
    </source>
</evidence>
<comment type="caution">
    <text evidence="6">Lacks conserved residue(s) required for the propagation of feature annotation.</text>
</comment>
<evidence type="ECO:0000256" key="6">
    <source>
        <dbReference type="HAMAP-Rule" id="MF_00379"/>
    </source>
</evidence>
<accession>A0ABR9CW86</accession>
<evidence type="ECO:0000256" key="5">
    <source>
        <dbReference type="ARBA" id="ARBA00023134"/>
    </source>
</evidence>
<keyword evidence="5 6" id="KW-0342">GTP-binding</keyword>
<feature type="binding site" evidence="6">
    <location>
        <begin position="226"/>
        <end position="231"/>
    </location>
    <ligand>
        <name>GTP</name>
        <dbReference type="ChEBI" id="CHEBI:37565"/>
    </ligand>
</feature>
<dbReference type="InterPro" id="IPR031168">
    <property type="entry name" value="G_TrmE"/>
</dbReference>
<dbReference type="PANTHER" id="PTHR42714:SF2">
    <property type="entry name" value="TRNA MODIFICATION GTPASE GTPBP3, MITOCHONDRIAL"/>
    <property type="match status" value="1"/>
</dbReference>
<evidence type="ECO:0000256" key="2">
    <source>
        <dbReference type="ARBA" id="ARBA00022694"/>
    </source>
</evidence>
<dbReference type="InterPro" id="IPR027266">
    <property type="entry name" value="TrmE/GcvT-like"/>
</dbReference>
<dbReference type="RefSeq" id="WP_192372885.1">
    <property type="nucleotide sequence ID" value="NZ_CAJHIV010000001.1"/>
</dbReference>
<comment type="function">
    <text evidence="6">Exhibits a very high intrinsic GTPase hydrolysis rate. Involved in the addition of a carboxymethylaminomethyl (cmnm) group at the wobble position (U34) of certain tRNAs, forming tRNA-cmnm(5)s(2)U34.</text>
</comment>
<evidence type="ECO:0000313" key="11">
    <source>
        <dbReference type="Proteomes" id="UP000652176"/>
    </source>
</evidence>
<dbReference type="InterPro" id="IPR027368">
    <property type="entry name" value="MnmE_dom2"/>
</dbReference>
<comment type="similarity">
    <text evidence="1 6 7">Belongs to the TRAFAC class TrmE-Era-EngA-EngB-Septin-like GTPase superfamily. TrmE GTPase family.</text>
</comment>
<dbReference type="InterPro" id="IPR027417">
    <property type="entry name" value="P-loop_NTPase"/>
</dbReference>
<feature type="binding site" evidence="6">
    <location>
        <position position="446"/>
    </location>
    <ligand>
        <name>(6S)-5-formyl-5,6,7,8-tetrahydrofolate</name>
        <dbReference type="ChEBI" id="CHEBI:57457"/>
    </ligand>
</feature>
<dbReference type="NCBIfam" id="TIGR00231">
    <property type="entry name" value="small_GTP"/>
    <property type="match status" value="1"/>
</dbReference>
<sequence>MLDGDTIAAIATPPGNGGVGVIRISGPSAPGLAQSLTGKALPKPRYAQFANFLDADGRIIDSGLLLHFAAPASFTGEQVIELQGHGGSVVLDMLLRRVLALGARLANPGEFSQRAFLNNKIDLAQAEAIADLISSGTEQAVRSAQQSMQGVFSEQINELIDELIELRVFIEAAIDFVDEEIDFLGDGVLAGRIARLQTKLADIGKTAQQGRLLHDGMTLVLAGKPNAGKSSLLNVLAGHDAAIVTDIAGTTRDVLRERIQLDGMPLHVIDTAGLHDSDNPVEQEGIRRARQEIAKADRILLLIDSTDPDSASLDASLPANIAITKVFNKIDLVGGQAKVLETPQGTEIHLSIKHRLGLDLLRQHLKQSMGFTESADNVFVARTRHIQALQLAAQAVDRAAEQLQHQAHELVAEELRQAQTSLSTITGEFTSDDLLGEIFSSFCIGK</sequence>
<keyword evidence="4 6" id="KW-0630">Potassium</keyword>
<feature type="binding site" evidence="6">
    <location>
        <position position="226"/>
    </location>
    <ligand>
        <name>K(+)</name>
        <dbReference type="ChEBI" id="CHEBI:29103"/>
    </ligand>
</feature>
<dbReference type="PROSITE" id="PS51709">
    <property type="entry name" value="G_TRME"/>
    <property type="match status" value="1"/>
</dbReference>
<reference evidence="10 11" key="1">
    <citation type="submission" date="2020-09" db="EMBL/GenBank/DDBJ databases">
        <title>Methylomonas albis sp. nov. and Methylomonas fluvii sp. nov.: Two cold-adapted methanotrophs from the River Elbe and an amended description of Methylovulum psychrotolerans strain Eb1.</title>
        <authorList>
            <person name="Bussmann I.K."/>
            <person name="Klings K.-W."/>
            <person name="Warnstedt J."/>
            <person name="Hoppert M."/>
            <person name="Saborowski A."/>
            <person name="Horn F."/>
            <person name="Liebner S."/>
        </authorList>
    </citation>
    <scope>NUCLEOTIDE SEQUENCE [LARGE SCALE GENOMIC DNA]</scope>
    <source>
        <strain evidence="10 11">EbA</strain>
    </source>
</reference>
<gene>
    <name evidence="6 10" type="primary">mnmE</name>
    <name evidence="6" type="synonym">trmE</name>
    <name evidence="10" type="ORF">IE877_02400</name>
</gene>
<dbReference type="Pfam" id="PF10396">
    <property type="entry name" value="TrmE_N"/>
    <property type="match status" value="1"/>
</dbReference>
<protein>
    <recommendedName>
        <fullName evidence="6">tRNA modification GTPase MnmE</fullName>
        <ecNumber evidence="6">3.6.-.-</ecNumber>
    </recommendedName>
</protein>
<dbReference type="HAMAP" id="MF_00379">
    <property type="entry name" value="GTPase_MnmE"/>
    <property type="match status" value="1"/>
</dbReference>
<dbReference type="Gene3D" id="3.30.1360.120">
    <property type="entry name" value="Probable tRNA modification gtpase trme, domain 1"/>
    <property type="match status" value="1"/>
</dbReference>
<feature type="binding site" evidence="6">
    <location>
        <begin position="245"/>
        <end position="251"/>
    </location>
    <ligand>
        <name>GTP</name>
        <dbReference type="ChEBI" id="CHEBI:37565"/>
    </ligand>
</feature>
<organism evidence="10 11">
    <name type="scientific">Methylomonas albis</name>
    <dbReference type="NCBI Taxonomy" id="1854563"/>
    <lineage>
        <taxon>Bacteria</taxon>
        <taxon>Pseudomonadati</taxon>
        <taxon>Pseudomonadota</taxon>
        <taxon>Gammaproteobacteria</taxon>
        <taxon>Methylococcales</taxon>
        <taxon>Methylococcaceae</taxon>
        <taxon>Methylomonas</taxon>
    </lineage>
</organism>
<dbReference type="InterPro" id="IPR004520">
    <property type="entry name" value="GTPase_MnmE"/>
</dbReference>
<feature type="binding site" evidence="6">
    <location>
        <position position="120"/>
    </location>
    <ligand>
        <name>(6S)-5-formyl-5,6,7,8-tetrahydrofolate</name>
        <dbReference type="ChEBI" id="CHEBI:57457"/>
    </ligand>
</feature>
<dbReference type="NCBIfam" id="TIGR00450">
    <property type="entry name" value="mnmE_trmE_thdF"/>
    <property type="match status" value="1"/>
</dbReference>
<evidence type="ECO:0000313" key="10">
    <source>
        <dbReference type="EMBL" id="MBD9354746.1"/>
    </source>
</evidence>